<dbReference type="EC" id="2.7.13.3" evidence="2"/>
<dbReference type="KEGG" id="eaj:Q3M24_02000"/>
<dbReference type="InterPro" id="IPR052162">
    <property type="entry name" value="Sensor_kinase/Photoreceptor"/>
</dbReference>
<keyword evidence="4" id="KW-0808">Transferase</keyword>
<accession>A0AAU8LXG3</accession>
<dbReference type="GO" id="GO:0004673">
    <property type="term" value="F:protein histidine kinase activity"/>
    <property type="evidence" value="ECO:0007669"/>
    <property type="project" value="UniProtKB-EC"/>
</dbReference>
<evidence type="ECO:0000256" key="6">
    <source>
        <dbReference type="SAM" id="Coils"/>
    </source>
</evidence>
<evidence type="ECO:0000256" key="4">
    <source>
        <dbReference type="ARBA" id="ARBA00022679"/>
    </source>
</evidence>
<dbReference type="PANTHER" id="PTHR43304:SF1">
    <property type="entry name" value="PAC DOMAIN-CONTAINING PROTEIN"/>
    <property type="match status" value="1"/>
</dbReference>
<name>A0AAU8LXG3_9BACT</name>
<dbReference type="InterPro" id="IPR013656">
    <property type="entry name" value="PAS_4"/>
</dbReference>
<dbReference type="Gene3D" id="3.30.450.20">
    <property type="entry name" value="PAS domain"/>
    <property type="match status" value="1"/>
</dbReference>
<evidence type="ECO:0000256" key="5">
    <source>
        <dbReference type="ARBA" id="ARBA00022777"/>
    </source>
</evidence>
<dbReference type="EMBL" id="CP159373">
    <property type="protein sequence ID" value="XCN73548.1"/>
    <property type="molecule type" value="Genomic_DNA"/>
</dbReference>
<dbReference type="InterPro" id="IPR000700">
    <property type="entry name" value="PAS-assoc_C"/>
</dbReference>
<sequence length="246" mass="27986">MEESKRNTEDLLAEIHFLKGKLAELEAVQQDKQRIEKELQRSNEILNMLINNIPSQVFWKNRALIYTGCNKAFAGIVGMNTPAEVIGKSDYDLSRDATHANSYREWDKRIMDSGEPVLDLEESYHNSDGSEGTVLTSKVPLQDHKGNVYGILGICTDISERKKIELENETLIEGLTKAISEVRTLEGLLPICSNCKKIRDDQGYWNQIEHFIAEHSDAEFSHSICQDCALKLYPELVDERGNFLRP</sequence>
<evidence type="ECO:0000256" key="1">
    <source>
        <dbReference type="ARBA" id="ARBA00000085"/>
    </source>
</evidence>
<reference evidence="8" key="1">
    <citation type="journal article" date="2024" name="Syst. Appl. Microbiol.">
        <title>First single-strain enrichments of Electrothrix cable bacteria, description of E. aestuarii sp. nov. and E. rattekaaiensis sp. nov., and proposal of a cable bacteria taxonomy following the rules of the SeqCode.</title>
        <authorList>
            <person name="Plum-Jensen L.E."/>
            <person name="Schramm A."/>
            <person name="Marshall I.P.G."/>
        </authorList>
    </citation>
    <scope>NUCLEOTIDE SEQUENCE</scope>
    <source>
        <strain evidence="8">Rat1</strain>
    </source>
</reference>
<dbReference type="InterPro" id="IPR035965">
    <property type="entry name" value="PAS-like_dom_sf"/>
</dbReference>
<reference evidence="8" key="2">
    <citation type="submission" date="2024-06" db="EMBL/GenBank/DDBJ databases">
        <authorList>
            <person name="Plum-Jensen L.E."/>
            <person name="Schramm A."/>
            <person name="Marshall I.P.G."/>
        </authorList>
    </citation>
    <scope>NUCLEOTIDE SEQUENCE</scope>
    <source>
        <strain evidence="8">Rat1</strain>
    </source>
</reference>
<evidence type="ECO:0000313" key="8">
    <source>
        <dbReference type="EMBL" id="XCN73548.1"/>
    </source>
</evidence>
<organism evidence="8">
    <name type="scientific">Candidatus Electrothrix aestuarii</name>
    <dbReference type="NCBI Taxonomy" id="3062594"/>
    <lineage>
        <taxon>Bacteria</taxon>
        <taxon>Pseudomonadati</taxon>
        <taxon>Thermodesulfobacteriota</taxon>
        <taxon>Desulfobulbia</taxon>
        <taxon>Desulfobulbales</taxon>
        <taxon>Desulfobulbaceae</taxon>
        <taxon>Candidatus Electrothrix</taxon>
    </lineage>
</organism>
<evidence type="ECO:0000256" key="3">
    <source>
        <dbReference type="ARBA" id="ARBA00022553"/>
    </source>
</evidence>
<protein>
    <recommendedName>
        <fullName evidence="2">histidine kinase</fullName>
        <ecNumber evidence="2">2.7.13.3</ecNumber>
    </recommendedName>
</protein>
<proteinExistence type="predicted"/>
<comment type="catalytic activity">
    <reaction evidence="1">
        <text>ATP + protein L-histidine = ADP + protein N-phospho-L-histidine.</text>
        <dbReference type="EC" id="2.7.13.3"/>
    </reaction>
</comment>
<dbReference type="InterPro" id="IPR000014">
    <property type="entry name" value="PAS"/>
</dbReference>
<keyword evidence="6" id="KW-0175">Coiled coil</keyword>
<feature type="domain" description="PAC" evidence="7">
    <location>
        <begin position="118"/>
        <end position="170"/>
    </location>
</feature>
<evidence type="ECO:0000256" key="2">
    <source>
        <dbReference type="ARBA" id="ARBA00012438"/>
    </source>
</evidence>
<dbReference type="Pfam" id="PF08448">
    <property type="entry name" value="PAS_4"/>
    <property type="match status" value="1"/>
</dbReference>
<dbReference type="SUPFAM" id="SSF55785">
    <property type="entry name" value="PYP-like sensor domain (PAS domain)"/>
    <property type="match status" value="1"/>
</dbReference>
<dbReference type="CDD" id="cd00130">
    <property type="entry name" value="PAS"/>
    <property type="match status" value="1"/>
</dbReference>
<dbReference type="NCBIfam" id="TIGR00229">
    <property type="entry name" value="sensory_box"/>
    <property type="match status" value="1"/>
</dbReference>
<feature type="coiled-coil region" evidence="6">
    <location>
        <begin position="1"/>
        <end position="52"/>
    </location>
</feature>
<dbReference type="PROSITE" id="PS50113">
    <property type="entry name" value="PAC"/>
    <property type="match status" value="1"/>
</dbReference>
<keyword evidence="5" id="KW-0418">Kinase</keyword>
<dbReference type="PANTHER" id="PTHR43304">
    <property type="entry name" value="PHYTOCHROME-LIKE PROTEIN CPH1"/>
    <property type="match status" value="1"/>
</dbReference>
<evidence type="ECO:0000259" key="7">
    <source>
        <dbReference type="PROSITE" id="PS50113"/>
    </source>
</evidence>
<dbReference type="AlphaFoldDB" id="A0AAU8LXG3"/>
<keyword evidence="3" id="KW-0597">Phosphoprotein</keyword>
<gene>
    <name evidence="8" type="ORF">Q3M24_02000</name>
</gene>